<evidence type="ECO:0000256" key="1">
    <source>
        <dbReference type="SAM" id="Coils"/>
    </source>
</evidence>
<feature type="coiled-coil region" evidence="1">
    <location>
        <begin position="34"/>
        <end position="61"/>
    </location>
</feature>
<feature type="transmembrane region" description="Helical" evidence="2">
    <location>
        <begin position="90"/>
        <end position="111"/>
    </location>
</feature>
<keyword evidence="2" id="KW-0812">Transmembrane</keyword>
<dbReference type="EMBL" id="JNOC01000043">
    <property type="protein sequence ID" value="KPH55445.1"/>
    <property type="molecule type" value="Genomic_DNA"/>
</dbReference>
<organism evidence="3 4">
    <name type="scientific">Helicobacter pullorum</name>
    <dbReference type="NCBI Taxonomy" id="35818"/>
    <lineage>
        <taxon>Bacteria</taxon>
        <taxon>Pseudomonadati</taxon>
        <taxon>Campylobacterota</taxon>
        <taxon>Epsilonproteobacteria</taxon>
        <taxon>Campylobacterales</taxon>
        <taxon>Helicobacteraceae</taxon>
        <taxon>Helicobacter</taxon>
    </lineage>
</organism>
<proteinExistence type="predicted"/>
<keyword evidence="2" id="KW-1133">Transmembrane helix</keyword>
<accession>A0A0N1MNF1</accession>
<keyword evidence="1" id="KW-0175">Coiled coil</keyword>
<sequence>METNLTIFKGNKPTINEIIEGEILEESNIALKGKKVTEKERKNYEDEILEIESIIKKIRMNQKISFLFIPLGIIIGFGLTFFNVGWGPIVFIPLGIVFFFLNLFITPFVLFDKEKLELASNWAELKKTLTKRSFYSK</sequence>
<reference evidence="3 4" key="1">
    <citation type="submission" date="2014-06" db="EMBL/GenBank/DDBJ databases">
        <title>Helicobacter pullorum isolates in fresh chicken meat - phenotypic and genotypic features.</title>
        <authorList>
            <person name="Borges V."/>
            <person name="Santos A."/>
            <person name="Correia C.B."/>
            <person name="Saraiva M."/>
            <person name="Menard A."/>
            <person name="Vieira L."/>
            <person name="Sampaio D.A."/>
            <person name="Gomes J.P."/>
            <person name="Oleastro M."/>
        </authorList>
    </citation>
    <scope>NUCLEOTIDE SEQUENCE [LARGE SCALE GENOMIC DNA]</scope>
    <source>
        <strain evidence="3 4">229334/12</strain>
    </source>
</reference>
<dbReference type="RefSeq" id="WP_054198210.1">
    <property type="nucleotide sequence ID" value="NZ_JNOC01000043.1"/>
</dbReference>
<evidence type="ECO:0000313" key="3">
    <source>
        <dbReference type="EMBL" id="KPH55445.1"/>
    </source>
</evidence>
<evidence type="ECO:0000313" key="4">
    <source>
        <dbReference type="Proteomes" id="UP000037997"/>
    </source>
</evidence>
<comment type="caution">
    <text evidence="3">The sequence shown here is derived from an EMBL/GenBank/DDBJ whole genome shotgun (WGS) entry which is preliminary data.</text>
</comment>
<name>A0A0N1MNF1_9HELI</name>
<dbReference type="PATRIC" id="fig|35818.11.peg.1650"/>
<dbReference type="AlphaFoldDB" id="A0A0N1MNF1"/>
<dbReference type="Proteomes" id="UP000037997">
    <property type="component" value="Unassembled WGS sequence"/>
</dbReference>
<protein>
    <submittedName>
        <fullName evidence="3">Uncharacterized protein</fullName>
    </submittedName>
</protein>
<keyword evidence="2" id="KW-0472">Membrane</keyword>
<evidence type="ECO:0000256" key="2">
    <source>
        <dbReference type="SAM" id="Phobius"/>
    </source>
</evidence>
<gene>
    <name evidence="3" type="ORF">HPU229334_08335</name>
</gene>
<feature type="transmembrane region" description="Helical" evidence="2">
    <location>
        <begin position="64"/>
        <end position="84"/>
    </location>
</feature>